<dbReference type="Proteomes" id="UP000694546">
    <property type="component" value="Chromosome 23"/>
</dbReference>
<accession>A0A8C5BKR9</accession>
<sequence length="307" mass="33703">MVDYYIILGVQRNGSADEIKRAYRKLALQWHPDKNPNNKCEAERRFKELAEAYEVLSDVTQRTTYDRYGAEGMSGRMGGGCGGSSGGHYEAHYSSSSFTFRNPQDVFRDFFGGADPFADFFDDSCHGGLHGGLGVHHGGLTHSSGGSYSQSFSSSSGFNSGSTLGQLGGIGGGSIASFGCGGGGGANAKSVSTSTKFVNGRKITTRRIVENGQERIETEEDGQLTSVTVTDVEEEDVWGGFWRPVPFLPLPPPPQLLLRHSTFDPRGEEEHHNRGYLDTRRKKLCFKEPDSRRRRLFPRFGAFGSWF</sequence>
<dbReference type="OrthoDB" id="10250354at2759"/>
<dbReference type="GO" id="GO:0030544">
    <property type="term" value="F:Hsp70 protein binding"/>
    <property type="evidence" value="ECO:0007669"/>
    <property type="project" value="InterPro"/>
</dbReference>
<dbReference type="PRINTS" id="PR00625">
    <property type="entry name" value="JDOMAIN"/>
</dbReference>
<dbReference type="SMART" id="SM00271">
    <property type="entry name" value="DnaJ"/>
    <property type="match status" value="1"/>
</dbReference>
<dbReference type="PROSITE" id="PS00636">
    <property type="entry name" value="DNAJ_1"/>
    <property type="match status" value="1"/>
</dbReference>
<evidence type="ECO:0000313" key="3">
    <source>
        <dbReference type="Ensembl" id="ENSGMOP00000047494.1"/>
    </source>
</evidence>
<proteinExistence type="predicted"/>
<reference evidence="3" key="1">
    <citation type="submission" date="2025-08" db="UniProtKB">
        <authorList>
            <consortium name="Ensembl"/>
        </authorList>
    </citation>
    <scope>IDENTIFICATION</scope>
</reference>
<dbReference type="CDD" id="cd06257">
    <property type="entry name" value="DnaJ"/>
    <property type="match status" value="1"/>
</dbReference>
<evidence type="ECO:0000259" key="2">
    <source>
        <dbReference type="SMART" id="SM00271"/>
    </source>
</evidence>
<dbReference type="SUPFAM" id="SSF46565">
    <property type="entry name" value="Chaperone J-domain"/>
    <property type="match status" value="1"/>
</dbReference>
<evidence type="ECO:0000313" key="4">
    <source>
        <dbReference type="Proteomes" id="UP000694546"/>
    </source>
</evidence>
<reference evidence="3" key="2">
    <citation type="submission" date="2025-09" db="UniProtKB">
        <authorList>
            <consortium name="Ensembl"/>
        </authorList>
    </citation>
    <scope>IDENTIFICATION</scope>
</reference>
<dbReference type="Gene3D" id="1.10.287.110">
    <property type="entry name" value="DnaJ domain"/>
    <property type="match status" value="1"/>
</dbReference>
<dbReference type="GeneTree" id="ENSGT00940000166388"/>
<dbReference type="PANTHER" id="PTHR45168:SF3">
    <property type="entry name" value="DNAJ HEAT SHOCK PROTEIN FAMILY (HSP40) MEMBER B2"/>
    <property type="match status" value="1"/>
</dbReference>
<keyword evidence="1" id="KW-0143">Chaperone</keyword>
<keyword evidence="4" id="KW-1185">Reference proteome</keyword>
<protein>
    <submittedName>
        <fullName evidence="3">DnaJ heat shock protein family (Hsp40) member B6b</fullName>
    </submittedName>
</protein>
<feature type="domain" description="J" evidence="2">
    <location>
        <begin position="2"/>
        <end position="61"/>
    </location>
</feature>
<dbReference type="InterPro" id="IPR001623">
    <property type="entry name" value="DnaJ_domain"/>
</dbReference>
<dbReference type="AlphaFoldDB" id="A0A8C5BKR9"/>
<organism evidence="3 4">
    <name type="scientific">Gadus morhua</name>
    <name type="common">Atlantic cod</name>
    <dbReference type="NCBI Taxonomy" id="8049"/>
    <lineage>
        <taxon>Eukaryota</taxon>
        <taxon>Metazoa</taxon>
        <taxon>Chordata</taxon>
        <taxon>Craniata</taxon>
        <taxon>Vertebrata</taxon>
        <taxon>Euteleostomi</taxon>
        <taxon>Actinopterygii</taxon>
        <taxon>Neopterygii</taxon>
        <taxon>Teleostei</taxon>
        <taxon>Neoteleostei</taxon>
        <taxon>Acanthomorphata</taxon>
        <taxon>Zeiogadaria</taxon>
        <taxon>Gadariae</taxon>
        <taxon>Gadiformes</taxon>
        <taxon>Gadoidei</taxon>
        <taxon>Gadidae</taxon>
        <taxon>Gadus</taxon>
    </lineage>
</organism>
<dbReference type="OMA" id="NWESAGH"/>
<name>A0A8C5BKR9_GADMO</name>
<gene>
    <name evidence="3" type="primary">dnajb6b</name>
</gene>
<dbReference type="PANTHER" id="PTHR45168">
    <property type="entry name" value="DNAJ HOMOLOG SUBFAMILY B MEMBER 2"/>
    <property type="match status" value="1"/>
</dbReference>
<dbReference type="Pfam" id="PF00226">
    <property type="entry name" value="DnaJ"/>
    <property type="match status" value="1"/>
</dbReference>
<dbReference type="Ensembl" id="ENSGMOT00000068294.1">
    <property type="protein sequence ID" value="ENSGMOP00000047494.1"/>
    <property type="gene ID" value="ENSGMOG00000031737.1"/>
</dbReference>
<evidence type="ECO:0000256" key="1">
    <source>
        <dbReference type="ARBA" id="ARBA00023186"/>
    </source>
</evidence>
<dbReference type="InterPro" id="IPR036869">
    <property type="entry name" value="J_dom_sf"/>
</dbReference>
<dbReference type="GO" id="GO:0005737">
    <property type="term" value="C:cytoplasm"/>
    <property type="evidence" value="ECO:0007669"/>
    <property type="project" value="UniProtKB-ARBA"/>
</dbReference>
<dbReference type="InterPro" id="IPR043183">
    <property type="entry name" value="DNJB2/6-like"/>
</dbReference>
<dbReference type="InterPro" id="IPR018253">
    <property type="entry name" value="DnaJ_domain_CS"/>
</dbReference>
<dbReference type="GO" id="GO:0051082">
    <property type="term" value="F:unfolded protein binding"/>
    <property type="evidence" value="ECO:0007669"/>
    <property type="project" value="InterPro"/>
</dbReference>